<keyword evidence="1" id="KW-0732">Signal</keyword>
<organism evidence="2 3">
    <name type="scientific">Papaver nudicaule</name>
    <name type="common">Iceland poppy</name>
    <dbReference type="NCBI Taxonomy" id="74823"/>
    <lineage>
        <taxon>Eukaryota</taxon>
        <taxon>Viridiplantae</taxon>
        <taxon>Streptophyta</taxon>
        <taxon>Embryophyta</taxon>
        <taxon>Tracheophyta</taxon>
        <taxon>Spermatophyta</taxon>
        <taxon>Magnoliopsida</taxon>
        <taxon>Ranunculales</taxon>
        <taxon>Papaveraceae</taxon>
        <taxon>Papaveroideae</taxon>
        <taxon>Papaver</taxon>
    </lineage>
</organism>
<evidence type="ECO:0000313" key="3">
    <source>
        <dbReference type="Proteomes" id="UP001177140"/>
    </source>
</evidence>
<dbReference type="AlphaFoldDB" id="A0AA41VAX5"/>
<comment type="caution">
    <text evidence="2">The sequence shown here is derived from an EMBL/GenBank/DDBJ whole genome shotgun (WGS) entry which is preliminary data.</text>
</comment>
<dbReference type="Proteomes" id="UP001177140">
    <property type="component" value="Unassembled WGS sequence"/>
</dbReference>
<evidence type="ECO:0000256" key="1">
    <source>
        <dbReference type="SAM" id="SignalP"/>
    </source>
</evidence>
<evidence type="ECO:0000313" key="2">
    <source>
        <dbReference type="EMBL" id="MCL7038316.1"/>
    </source>
</evidence>
<name>A0AA41VAX5_PAPNU</name>
<gene>
    <name evidence="2" type="ORF">MKW94_023256</name>
</gene>
<reference evidence="2" key="1">
    <citation type="submission" date="2022-03" db="EMBL/GenBank/DDBJ databases">
        <title>A functionally conserved STORR gene fusion in Papaver species that diverged 16.8 million years ago.</title>
        <authorList>
            <person name="Catania T."/>
        </authorList>
    </citation>
    <scope>NUCLEOTIDE SEQUENCE</scope>
    <source>
        <strain evidence="2">S-191538</strain>
    </source>
</reference>
<feature type="signal peptide" evidence="1">
    <location>
        <begin position="1"/>
        <end position="27"/>
    </location>
</feature>
<feature type="chain" id="PRO_5041201064" evidence="1">
    <location>
        <begin position="28"/>
        <end position="103"/>
    </location>
</feature>
<accession>A0AA41VAX5</accession>
<proteinExistence type="predicted"/>
<dbReference type="EMBL" id="JAJJMA010189269">
    <property type="protein sequence ID" value="MCL7038316.1"/>
    <property type="molecule type" value="Genomic_DNA"/>
</dbReference>
<sequence>MAKTQSSIIACVFICALVASNTLMCTAKVDLDCSGVSQKGSSMKWKAEIFGSCYTPEACDVACGGHKDQLGVTNGGKKGDCGPDVDVAGQPMACACCLMPIVD</sequence>
<protein>
    <submittedName>
        <fullName evidence="2">Uncharacterized protein</fullName>
    </submittedName>
</protein>
<keyword evidence="3" id="KW-1185">Reference proteome</keyword>